<dbReference type="FunCoup" id="A0A152A1R4">
    <property type="interactions" value="11"/>
</dbReference>
<dbReference type="Gene3D" id="3.90.550.10">
    <property type="entry name" value="Spore Coat Polysaccharide Biosynthesis Protein SpsA, Chain A"/>
    <property type="match status" value="1"/>
</dbReference>
<accession>A0A152A1R4</accession>
<dbReference type="STRING" id="361077.A0A152A1R4"/>
<dbReference type="InterPro" id="IPR050587">
    <property type="entry name" value="GNT1/Glycosyltrans_8"/>
</dbReference>
<dbReference type="Proteomes" id="UP000076078">
    <property type="component" value="Unassembled WGS sequence"/>
</dbReference>
<name>A0A152A1R4_TIELA</name>
<keyword evidence="2" id="KW-0472">Membrane</keyword>
<gene>
    <name evidence="3" type="ORF">DLAC_03349</name>
</gene>
<dbReference type="InterPro" id="IPR029044">
    <property type="entry name" value="Nucleotide-diphossugar_trans"/>
</dbReference>
<dbReference type="OMA" id="ADANSCE"/>
<keyword evidence="2" id="KW-0812">Transmembrane</keyword>
<protein>
    <submittedName>
        <fullName evidence="3">Putative glycosyltransferase</fullName>
    </submittedName>
</protein>
<dbReference type="AlphaFoldDB" id="A0A152A1R4"/>
<feature type="region of interest" description="Disordered" evidence="1">
    <location>
        <begin position="31"/>
        <end position="54"/>
    </location>
</feature>
<keyword evidence="2" id="KW-1133">Transmembrane helix</keyword>
<dbReference type="GO" id="GO:0016757">
    <property type="term" value="F:glycosyltransferase activity"/>
    <property type="evidence" value="ECO:0007669"/>
    <property type="project" value="InterPro"/>
</dbReference>
<dbReference type="PANTHER" id="PTHR11183">
    <property type="entry name" value="GLYCOGENIN SUBFAMILY MEMBER"/>
    <property type="match status" value="1"/>
</dbReference>
<dbReference type="OrthoDB" id="18280at2759"/>
<dbReference type="EMBL" id="LODT01000016">
    <property type="protein sequence ID" value="KYR00192.1"/>
    <property type="molecule type" value="Genomic_DNA"/>
</dbReference>
<dbReference type="InParanoid" id="A0A152A1R4"/>
<keyword evidence="3" id="KW-0808">Transferase</keyword>
<sequence>MKYDFVYTILIIFHLIFFLNLLTISRLDYKSPSQQHQPPPIQIQNTRPSKYDIDPQSQELNKIPILDSKDENRDKKDDRNTVVSSIDSNSKYLYLTFTNNDKYIKGIKVLKQSLIESNTHIDLMVMVTKEVSSELAKDLEMMGCIINLIEMVEIPNGITIQLDRWRPAFTKFKAWELVQYEKVIWLDSDMLVMKNLDHLFNSINILEHPEHIYAAVDADANSCEYKPERLKLINSGILVLSPNMKMFNTLLDNIVETSKIQKTVNDQDVINFTIPHWNGLNYPEYGAQVTHCECQDKRLWNLESTYFIHYTAGLKDLPKPWDFHPDFFRPDNYCIRQLYDLWSSFYLRAEDTIEQNKKLIN</sequence>
<evidence type="ECO:0000256" key="1">
    <source>
        <dbReference type="SAM" id="MobiDB-lite"/>
    </source>
</evidence>
<proteinExistence type="predicted"/>
<dbReference type="Pfam" id="PF01501">
    <property type="entry name" value="Glyco_transf_8"/>
    <property type="match status" value="1"/>
</dbReference>
<keyword evidence="4" id="KW-1185">Reference proteome</keyword>
<feature type="transmembrane region" description="Helical" evidence="2">
    <location>
        <begin position="6"/>
        <end position="24"/>
    </location>
</feature>
<evidence type="ECO:0000313" key="4">
    <source>
        <dbReference type="Proteomes" id="UP000076078"/>
    </source>
</evidence>
<dbReference type="InterPro" id="IPR002495">
    <property type="entry name" value="Glyco_trans_8"/>
</dbReference>
<reference evidence="3 4" key="1">
    <citation type="submission" date="2015-12" db="EMBL/GenBank/DDBJ databases">
        <title>Dictyostelia acquired genes for synthesis and detection of signals that induce cell-type specialization by lateral gene transfer from prokaryotes.</title>
        <authorList>
            <person name="Gloeckner G."/>
            <person name="Schaap P."/>
        </authorList>
    </citation>
    <scope>NUCLEOTIDE SEQUENCE [LARGE SCALE GENOMIC DNA]</scope>
    <source>
        <strain evidence="3 4">TK</strain>
    </source>
</reference>
<organism evidence="3 4">
    <name type="scientific">Tieghemostelium lacteum</name>
    <name type="common">Slime mold</name>
    <name type="synonym">Dictyostelium lacteum</name>
    <dbReference type="NCBI Taxonomy" id="361077"/>
    <lineage>
        <taxon>Eukaryota</taxon>
        <taxon>Amoebozoa</taxon>
        <taxon>Evosea</taxon>
        <taxon>Eumycetozoa</taxon>
        <taxon>Dictyostelia</taxon>
        <taxon>Dictyosteliales</taxon>
        <taxon>Raperosteliaceae</taxon>
        <taxon>Tieghemostelium</taxon>
    </lineage>
</organism>
<comment type="caution">
    <text evidence="3">The sequence shown here is derived from an EMBL/GenBank/DDBJ whole genome shotgun (WGS) entry which is preliminary data.</text>
</comment>
<dbReference type="SUPFAM" id="SSF53448">
    <property type="entry name" value="Nucleotide-diphospho-sugar transferases"/>
    <property type="match status" value="1"/>
</dbReference>
<evidence type="ECO:0000313" key="3">
    <source>
        <dbReference type="EMBL" id="KYR00192.1"/>
    </source>
</evidence>
<evidence type="ECO:0000256" key="2">
    <source>
        <dbReference type="SAM" id="Phobius"/>
    </source>
</evidence>